<dbReference type="AlphaFoldDB" id="A0A6J4RDV7"/>
<dbReference type="EMBL" id="CADCVR010000001">
    <property type="protein sequence ID" value="CAA9471300.1"/>
    <property type="molecule type" value="Genomic_DNA"/>
</dbReference>
<dbReference type="InterPro" id="IPR037914">
    <property type="entry name" value="SpoVT-AbrB_sf"/>
</dbReference>
<dbReference type="NCBIfam" id="TIGR01439">
    <property type="entry name" value="lp_hng_hel_AbrB"/>
    <property type="match status" value="1"/>
</dbReference>
<dbReference type="PROSITE" id="PS51740">
    <property type="entry name" value="SPOVT_ABRB"/>
    <property type="match status" value="1"/>
</dbReference>
<dbReference type="InterPro" id="IPR007159">
    <property type="entry name" value="SpoVT-AbrB_dom"/>
</dbReference>
<proteinExistence type="predicted"/>
<dbReference type="Gene3D" id="2.10.260.10">
    <property type="match status" value="1"/>
</dbReference>
<dbReference type="Pfam" id="PF04014">
    <property type="entry name" value="MazE_antitoxin"/>
    <property type="match status" value="1"/>
</dbReference>
<feature type="domain" description="SpoVT-AbrB" evidence="2">
    <location>
        <begin position="1"/>
        <end position="45"/>
    </location>
</feature>
<protein>
    <recommendedName>
        <fullName evidence="2">SpoVT-AbrB domain-containing protein</fullName>
    </recommendedName>
</protein>
<dbReference type="SUPFAM" id="SSF89447">
    <property type="entry name" value="AbrB/MazE/MraZ-like"/>
    <property type="match status" value="1"/>
</dbReference>
<keyword evidence="1" id="KW-0238">DNA-binding</keyword>
<sequence length="71" mass="7836">MTGRVGAKGQVVIPKAIRDRVNLHPGDEVDFELRDEQIVLVARRRPNGLGGRFAKSGMAARLLEDRSGEPR</sequence>
<gene>
    <name evidence="3" type="ORF">AVDCRST_MAG53-1318</name>
</gene>
<dbReference type="SMART" id="SM00966">
    <property type="entry name" value="SpoVT_AbrB"/>
    <property type="match status" value="1"/>
</dbReference>
<organism evidence="3">
    <name type="scientific">uncultured Solirubrobacteraceae bacterium</name>
    <dbReference type="NCBI Taxonomy" id="1162706"/>
    <lineage>
        <taxon>Bacteria</taxon>
        <taxon>Bacillati</taxon>
        <taxon>Actinomycetota</taxon>
        <taxon>Thermoleophilia</taxon>
        <taxon>Solirubrobacterales</taxon>
        <taxon>Solirubrobacteraceae</taxon>
        <taxon>environmental samples</taxon>
    </lineage>
</organism>
<evidence type="ECO:0000313" key="3">
    <source>
        <dbReference type="EMBL" id="CAA9471300.1"/>
    </source>
</evidence>
<accession>A0A6J4RDV7</accession>
<evidence type="ECO:0000259" key="2">
    <source>
        <dbReference type="PROSITE" id="PS51740"/>
    </source>
</evidence>
<reference evidence="3" key="1">
    <citation type="submission" date="2020-02" db="EMBL/GenBank/DDBJ databases">
        <authorList>
            <person name="Meier V. D."/>
        </authorList>
    </citation>
    <scope>NUCLEOTIDE SEQUENCE</scope>
    <source>
        <strain evidence="3">AVDCRST_MAG53</strain>
    </source>
</reference>
<dbReference type="GO" id="GO:0003677">
    <property type="term" value="F:DNA binding"/>
    <property type="evidence" value="ECO:0007669"/>
    <property type="project" value="UniProtKB-UniRule"/>
</dbReference>
<name>A0A6J4RDV7_9ACTN</name>
<evidence type="ECO:0000256" key="1">
    <source>
        <dbReference type="PROSITE-ProRule" id="PRU01076"/>
    </source>
</evidence>